<dbReference type="KEGG" id="lalw:BTM29_11390"/>
<dbReference type="RefSeq" id="WP_076617894.1">
    <property type="nucleotide sequence ID" value="NZ_CP019323.1"/>
</dbReference>
<feature type="coiled-coil region" evidence="2">
    <location>
        <begin position="22"/>
        <end position="49"/>
    </location>
</feature>
<keyword evidence="5" id="KW-1185">Reference proteome</keyword>
<dbReference type="STRING" id="1847728.BTM29_11390"/>
<gene>
    <name evidence="4" type="ORF">BTM29_11390</name>
</gene>
<dbReference type="InterPro" id="IPR054612">
    <property type="entry name" value="Phage_capsid-like_C"/>
</dbReference>
<comment type="subcellular location">
    <subcellularLocation>
        <location evidence="1">Virion</location>
    </subcellularLocation>
</comment>
<dbReference type="Pfam" id="PF05065">
    <property type="entry name" value="Phage_capsid"/>
    <property type="match status" value="1"/>
</dbReference>
<protein>
    <recommendedName>
        <fullName evidence="3">Phage capsid-like C-terminal domain-containing protein</fullName>
    </recommendedName>
</protein>
<name>A0A1P8Q5J3_9LACO</name>
<evidence type="ECO:0000313" key="5">
    <source>
        <dbReference type="Proteomes" id="UP000187499"/>
    </source>
</evidence>
<accession>A0A1P8Q5J3</accession>
<reference evidence="5" key="1">
    <citation type="submission" date="2016-12" db="EMBL/GenBank/DDBJ databases">
        <authorList>
            <person name="Jung M.Y."/>
            <person name="Lee S.H."/>
        </authorList>
    </citation>
    <scope>NUCLEOTIDE SEQUENCE [LARGE SCALE GENOMIC DNA]</scope>
    <source>
        <strain evidence="5">WiKim39</strain>
    </source>
</reference>
<dbReference type="AlphaFoldDB" id="A0A1P8Q5J3"/>
<dbReference type="OrthoDB" id="9786516at2"/>
<evidence type="ECO:0000256" key="1">
    <source>
        <dbReference type="ARBA" id="ARBA00004328"/>
    </source>
</evidence>
<evidence type="ECO:0000259" key="3">
    <source>
        <dbReference type="Pfam" id="PF05065"/>
    </source>
</evidence>
<evidence type="ECO:0000313" key="4">
    <source>
        <dbReference type="EMBL" id="APX73118.1"/>
    </source>
</evidence>
<dbReference type="SUPFAM" id="SSF56563">
    <property type="entry name" value="Major capsid protein gp5"/>
    <property type="match status" value="1"/>
</dbReference>
<dbReference type="Proteomes" id="UP000187499">
    <property type="component" value="Chromosome"/>
</dbReference>
<proteinExistence type="predicted"/>
<feature type="domain" description="Phage capsid-like C-terminal" evidence="3">
    <location>
        <begin position="131"/>
        <end position="397"/>
    </location>
</feature>
<dbReference type="InterPro" id="IPR024455">
    <property type="entry name" value="Phage_capsid"/>
</dbReference>
<dbReference type="EMBL" id="CP019323">
    <property type="protein sequence ID" value="APX73118.1"/>
    <property type="molecule type" value="Genomic_DNA"/>
</dbReference>
<keyword evidence="2" id="KW-0175">Coiled coil</keyword>
<organism evidence="4 5">
    <name type="scientific">Companilactobacillus allii</name>
    <dbReference type="NCBI Taxonomy" id="1847728"/>
    <lineage>
        <taxon>Bacteria</taxon>
        <taxon>Bacillati</taxon>
        <taxon>Bacillota</taxon>
        <taxon>Bacilli</taxon>
        <taxon>Lactobacillales</taxon>
        <taxon>Lactobacillaceae</taxon>
        <taxon>Companilactobacillus</taxon>
    </lineage>
</organism>
<sequence>MNINEFREKYNGLINEAQTALTAGDTEKAEKLKNEAQALETKFNDEATTQANKNAKAGVVTLPDLKDVSQPVNGTVVNSITDKTATYENAWAKHLLGKEMSAEETSIYENTNRKFLNDASFTHTTINTPTLIPDTVVAGIWKRAEEQYPLWGDIKGFSVKGTLTFNKHKEIESGDAAWYDEATPTADEKNTFVQLRLDGKELSKSVTVSWKMKTMAIPEFVTFLEQELAERIGVALGLAAYNGNGVDQPTGIKTALNADDEGKKQILNYTGQIKYADMTSLISTLHSSYTNGACFYATNGTVWNQLANIVDGNGRPYFIPDTTSGGVGRLFGYVVKADAGVDEGDLLFGNVTSGVVKNQNAPLSITTETHAKAREDDYVAYTVVDANVLDKKALAILTPKVAATTPAK</sequence>
<dbReference type="NCBIfam" id="TIGR01554">
    <property type="entry name" value="major_cap_HK97"/>
    <property type="match status" value="1"/>
</dbReference>
<evidence type="ECO:0000256" key="2">
    <source>
        <dbReference type="SAM" id="Coils"/>
    </source>
</evidence>